<proteinExistence type="predicted"/>
<dbReference type="Proteomes" id="UP000178602">
    <property type="component" value="Unassembled WGS sequence"/>
</dbReference>
<name>A0A1F4T3R3_UNCSA</name>
<dbReference type="AlphaFoldDB" id="A0A1F4T3R3"/>
<feature type="signal peptide" evidence="1">
    <location>
        <begin position="1"/>
        <end position="20"/>
    </location>
</feature>
<evidence type="ECO:0000313" key="3">
    <source>
        <dbReference type="Proteomes" id="UP000178602"/>
    </source>
</evidence>
<feature type="chain" id="PRO_5009514441" evidence="1">
    <location>
        <begin position="21"/>
        <end position="398"/>
    </location>
</feature>
<dbReference type="EMBL" id="MEUG01000001">
    <property type="protein sequence ID" value="OGC27441.1"/>
    <property type="molecule type" value="Genomic_DNA"/>
</dbReference>
<accession>A0A1F4T3R3</accession>
<reference evidence="2 3" key="1">
    <citation type="journal article" date="2016" name="Nat. Commun.">
        <title>Thousands of microbial genomes shed light on interconnected biogeochemical processes in an aquifer system.</title>
        <authorList>
            <person name="Anantharaman K."/>
            <person name="Brown C.T."/>
            <person name="Hug L.A."/>
            <person name="Sharon I."/>
            <person name="Castelle C.J."/>
            <person name="Probst A.J."/>
            <person name="Thomas B.C."/>
            <person name="Singh A."/>
            <person name="Wilkins M.J."/>
            <person name="Karaoz U."/>
            <person name="Brodie E.L."/>
            <person name="Williams K.H."/>
            <person name="Hubbard S.S."/>
            <person name="Banfield J.F."/>
        </authorList>
    </citation>
    <scope>NUCLEOTIDE SEQUENCE [LARGE SCALE GENOMIC DNA]</scope>
</reference>
<gene>
    <name evidence="2" type="ORF">A3K49_00190</name>
</gene>
<keyword evidence="1" id="KW-0732">Signal</keyword>
<evidence type="ECO:0000256" key="1">
    <source>
        <dbReference type="SAM" id="SignalP"/>
    </source>
</evidence>
<organism evidence="2 3">
    <name type="scientific">candidate division WOR-1 bacterium RIFOXYC12_FULL_54_18</name>
    <dbReference type="NCBI Taxonomy" id="1802584"/>
    <lineage>
        <taxon>Bacteria</taxon>
        <taxon>Bacillati</taxon>
        <taxon>Saganbacteria</taxon>
    </lineage>
</organism>
<evidence type="ECO:0000313" key="2">
    <source>
        <dbReference type="EMBL" id="OGC27441.1"/>
    </source>
</evidence>
<comment type="caution">
    <text evidence="2">The sequence shown here is derived from an EMBL/GenBank/DDBJ whole genome shotgun (WGS) entry which is preliminary data.</text>
</comment>
<sequence>MKKLLILWSLLLLVVSYSSAQTIPVTTTINSSSTGPTTFNSDIGGISISYTRVGTSDVMSLTWRPDFKYGFWSTGFDVNVALGANKTTDYQNVVFRYVEYDDTQKGLRYGVLDGVTIGHGLIMKNYTTRKGPAIMLNNDQLGFKGHLDFDRYVVRGMATKSNLYYARVEERINPMLTLGQYYVTDTTGRTISLSGSGVKQYPSVSAVGLDALMPLPLNFEGYAEAGQILNHGSGVSAGLSWAYDLMVANASLSVEYRIFDKGFVPGYFGSEYEFNPIDLASVEAASKPRNGFLAQFGLNALGLAKLGVAYESYTDSNSALSVDLTAKLNEQVFVRGYCSQPNFVDFRSLSLEQGAVMGADVAYKLNANTSLITHFKKQFNSSTGQVEEAQYYEISLSF</sequence>
<protein>
    <submittedName>
        <fullName evidence="2">Uncharacterized protein</fullName>
    </submittedName>
</protein>